<dbReference type="PANTHER" id="PTHR13152:SF0">
    <property type="entry name" value="GENERAL TRANSCRIPTION FACTOR IIH SUBUNIT 4"/>
    <property type="match status" value="1"/>
</dbReference>
<dbReference type="GeneID" id="110254906"/>
<comment type="function">
    <text evidence="10">Component of the general transcription and DNA repair factor IIH (TFIIH) core complex which is involved in general and transcription-coupled nucleotide excision repair (NER) of damaged DNA.</text>
</comment>
<keyword evidence="3 10" id="KW-0227">DNA damage</keyword>
<reference evidence="12" key="1">
    <citation type="submission" date="2022-11" db="UniProtKB">
        <authorList>
            <consortium name="EnsemblMetazoa"/>
        </authorList>
    </citation>
    <scope>IDENTIFICATION</scope>
</reference>
<evidence type="ECO:0000256" key="5">
    <source>
        <dbReference type="ARBA" id="ARBA00023163"/>
    </source>
</evidence>
<organism evidence="12 13">
    <name type="scientific">Exaiptasia diaphana</name>
    <name type="common">Tropical sea anemone</name>
    <name type="synonym">Aiptasia pulchella</name>
    <dbReference type="NCBI Taxonomy" id="2652724"/>
    <lineage>
        <taxon>Eukaryota</taxon>
        <taxon>Metazoa</taxon>
        <taxon>Cnidaria</taxon>
        <taxon>Anthozoa</taxon>
        <taxon>Hexacorallia</taxon>
        <taxon>Actiniaria</taxon>
        <taxon>Aiptasiidae</taxon>
        <taxon>Exaiptasia</taxon>
    </lineage>
</organism>
<dbReference type="Pfam" id="PF18307">
    <property type="entry name" value="Tfb2_C"/>
    <property type="match status" value="1"/>
</dbReference>
<evidence type="ECO:0000256" key="4">
    <source>
        <dbReference type="ARBA" id="ARBA00023015"/>
    </source>
</evidence>
<feature type="domain" description="Transcription factor Tfb2 C-terminal" evidence="11">
    <location>
        <begin position="396"/>
        <end position="463"/>
    </location>
</feature>
<evidence type="ECO:0000256" key="10">
    <source>
        <dbReference type="RuleBase" id="RU364024"/>
    </source>
</evidence>
<protein>
    <recommendedName>
        <fullName evidence="9 10">General transcription factor IIH subunit 4</fullName>
    </recommendedName>
</protein>
<dbReference type="FunFam" id="3.30.70.2610:FF:000001">
    <property type="entry name" value="General transcription factor IIH subunit 4"/>
    <property type="match status" value="1"/>
</dbReference>
<evidence type="ECO:0000256" key="9">
    <source>
        <dbReference type="ARBA" id="ARBA00070130"/>
    </source>
</evidence>
<dbReference type="Proteomes" id="UP000887567">
    <property type="component" value="Unplaced"/>
</dbReference>
<dbReference type="GO" id="GO:0006366">
    <property type="term" value="P:transcription by RNA polymerase II"/>
    <property type="evidence" value="ECO:0007669"/>
    <property type="project" value="UniProtKB-ARBA"/>
</dbReference>
<evidence type="ECO:0000313" key="12">
    <source>
        <dbReference type="EnsemblMetazoa" id="XP_020917616.1"/>
    </source>
</evidence>
<dbReference type="InterPro" id="IPR040662">
    <property type="entry name" value="Tfb2_C"/>
</dbReference>
<dbReference type="NCBIfam" id="TIGR00625">
    <property type="entry name" value="tfb2"/>
    <property type="match status" value="1"/>
</dbReference>
<evidence type="ECO:0000256" key="8">
    <source>
        <dbReference type="ARBA" id="ARBA00064576"/>
    </source>
</evidence>
<evidence type="ECO:0000256" key="7">
    <source>
        <dbReference type="ARBA" id="ARBA00023242"/>
    </source>
</evidence>
<dbReference type="RefSeq" id="XP_020917616.1">
    <property type="nucleotide sequence ID" value="XM_021061957.2"/>
</dbReference>
<keyword evidence="13" id="KW-1185">Reference proteome</keyword>
<dbReference type="KEGG" id="epa:110254906"/>
<evidence type="ECO:0000256" key="6">
    <source>
        <dbReference type="ARBA" id="ARBA00023204"/>
    </source>
</evidence>
<dbReference type="InterPro" id="IPR004598">
    <property type="entry name" value="TFIIH_p52/Tfb2"/>
</dbReference>
<dbReference type="Pfam" id="PF03849">
    <property type="entry name" value="Tfb2"/>
    <property type="match status" value="1"/>
</dbReference>
<comment type="subcellular location">
    <subcellularLocation>
        <location evidence="1 10">Nucleus</location>
    </subcellularLocation>
</comment>
<dbReference type="PANTHER" id="PTHR13152">
    <property type="entry name" value="TFIIH, POLYPEPTIDE 4"/>
    <property type="match status" value="1"/>
</dbReference>
<dbReference type="GO" id="GO:0005675">
    <property type="term" value="C:transcription factor TFIIH holo complex"/>
    <property type="evidence" value="ECO:0007669"/>
    <property type="project" value="TreeGrafter"/>
</dbReference>
<dbReference type="OrthoDB" id="364513at2759"/>
<dbReference type="GO" id="GO:0001671">
    <property type="term" value="F:ATPase activator activity"/>
    <property type="evidence" value="ECO:0007669"/>
    <property type="project" value="InterPro"/>
</dbReference>
<evidence type="ECO:0000256" key="1">
    <source>
        <dbReference type="ARBA" id="ARBA00004123"/>
    </source>
</evidence>
<dbReference type="AlphaFoldDB" id="A0A913YCH8"/>
<dbReference type="EnsemblMetazoa" id="XM_021061957.2">
    <property type="protein sequence ID" value="XP_020917616.1"/>
    <property type="gene ID" value="LOC110254906"/>
</dbReference>
<dbReference type="GO" id="GO:0006289">
    <property type="term" value="P:nucleotide-excision repair"/>
    <property type="evidence" value="ECO:0007669"/>
    <property type="project" value="InterPro"/>
</dbReference>
<keyword evidence="6 10" id="KW-0234">DNA repair</keyword>
<dbReference type="OMA" id="KGFIIIE"/>
<comment type="similarity">
    <text evidence="2 10">Belongs to the TFB2 family.</text>
</comment>
<keyword evidence="7 10" id="KW-0539">Nucleus</keyword>
<evidence type="ECO:0000256" key="3">
    <source>
        <dbReference type="ARBA" id="ARBA00022763"/>
    </source>
</evidence>
<accession>A0A913YCH8</accession>
<name>A0A913YCH8_EXADI</name>
<dbReference type="GO" id="GO:0000439">
    <property type="term" value="C:transcription factor TFIIH core complex"/>
    <property type="evidence" value="ECO:0007669"/>
    <property type="project" value="InterPro"/>
</dbReference>
<evidence type="ECO:0000259" key="11">
    <source>
        <dbReference type="Pfam" id="PF18307"/>
    </source>
</evidence>
<evidence type="ECO:0000256" key="2">
    <source>
        <dbReference type="ARBA" id="ARBA00007132"/>
    </source>
</evidence>
<keyword evidence="4 10" id="KW-0805">Transcription regulation</keyword>
<dbReference type="GO" id="GO:0003690">
    <property type="term" value="F:double-stranded DNA binding"/>
    <property type="evidence" value="ECO:0007669"/>
    <property type="project" value="TreeGrafter"/>
</dbReference>
<dbReference type="Gene3D" id="3.30.70.2610">
    <property type="match status" value="1"/>
</dbReference>
<keyword evidence="5 10" id="KW-0804">Transcription</keyword>
<evidence type="ECO:0000313" key="13">
    <source>
        <dbReference type="Proteomes" id="UP000887567"/>
    </source>
</evidence>
<comment type="subunit">
    <text evidence="8">Component of the 7-subunit TFIIH core complex composed of XPB/ERCC3, XPD/ERCC2, GTF2H1, GTF2H2, GTF2H3, GTF2H4 and GTF2H5, which is active in NER. The core complex associates with the 3-subunit CDK-activating kinase (CAK) module composed of CCNH/cyclin H, CDK7 and MNAT1 to form the 10-subunit holoenzyme (holo-TFIIH) active in transcription. Part of TBP-based Pol II pre-initiation complex (PIC), in which Pol II core assembles with general transcription factors and other specific initiation factors including GTF2E1, GTF2E2, GTF2F1, GTF2F2, TCEA1, ERCC2, ERCC3, GTF2H2, GTF2H3, GTF2H4, GTF2H5, GTF2A1, GTF2A2, GTF2B and TBP; this large multi-subunit PIC complex mediates DNA unwinding and targets Pol II core to the transcription start site where the first phosphodiester bond forms.</text>
</comment>
<proteinExistence type="inferred from homology"/>
<sequence length="468" mass="53841">MAASLQWGSSYFHHLQLRDLHDYLCSLPTNTLDRLYNHPATCLTVFRELPELAKNYVLRTLFTDQPIPESLVTSWVKAEFHKHHIGSIKKLKALRIWRDTMIGGPTRCEMNPTFRSNLKAALCGGGSPWVKYTSPLEPDKHNREADFFDKYATERWETVLHFMTGSYDSSSSTGGVSQDVIKILVLSGLMKCETPGTSPAISPAGFQFLLMDRSSQVWYFMLQYLETVEAWGMDLVDCLSFLFQLSFSTPSKEYPTDGLTECQLKMLQHLREIGLVYQRKRKSRRYYPTKLAVNLSSSSEERSSVLNQGEEGYIVVETNYRVYAYTDSSLQVALIGLFCEILCRFPNLCVASLTRESCHQALSSGISAEQILHFLRTRAHSEMLKKNPIIPATISDQIRLWEMERSRMKFTEGVLYNQFLSHEDFETLRKYAEDLGVLIWANSTKRVVIVSRSGHDDVKRFWKRQRPK</sequence>